<sequence>MRINRNVLGFSFILLSTILCAQVKTITGKVTNSNGKPLSDVSLSIEGGKTVYTNEEGEFTLNAETGQTVEVISLDDETTSFVVGTQDFYNLTLKPVNTSTKETEIEGVVITALGIKREKKALTYSTTEVKGEDINTLPTNNFANNLSGKVAGLQIKNSGNFGGSTNIQLRGTRSIIGNNQALIVVDGVPISNANINNSNQAQGGTGYDFGNAASDIDPNDIESINVLKGAAATALYGSLASNGAIMITTKKGKKNQGLGIELNTTVSTGFIDKSTFIKYQKKYGQGEGPFYGPKSNEYFNSNNGNLEAPFGYDASYGAAFDPNLMVYHWDSWLDNPDGVLKPWTAAKNDPIKFFNNPVSFVNSISLTGSTENSTYKFAYANNNETGLLPNSSLNRNTLNGNFTHNFADNFVATAFLTYSRQNTKGRNVTGYSGNIISGFRQWWPVNVDIKRLEYAYNKTGTNYTWNWSDGGANSNPSYWDNPYWSRYKNYETDTRERLLTGINLSYDVTKDFNILGRVAIDKTNDRIEERLAEGSSATSFGIKHSREKSGYQLYTRDYMQQTYDLIATLQKDLSDKVNIKVLGGGSFLQYDTKSYQGSTLGGLLVPGLYSLGNSVSYNAPIESDLKKQKSGLYGQATITLLNQLYLDGSYRYDQSTALPKHNRGYDYFSGGLSWIFSSLLKSSVINFAKIRGSYAEVGADPESTDASLGYYYNNGSLYGVPYYGISDNTSSNQVAFNFDDLKPERTKSWEGGLEMQFLNNRIGFDISLYKTTTKDQFNYLQIPTATYYYRKFMNIGKVENKGIEVALNLTPIKFSNFKWDINVNWSNNKNKLVALQPGTDKIVLGSYQSGVTIAAVVGKSLGVIIGSDYVYDKNGNPVIDSNEYKPDGTKNSNYGYYLKNESQVIGHTQPKWTGGITNRFTYKNFSLSILIDVKHGGNVYSLDQVYGQESGLTKNTIKTNDLGNPVRNPISEGGGIVFDGVKLDGTRNDIRIDASEAGKAFAHDAKPNKAYIYNAGYIKLREVSLSYAMPNKIFDGTFIKSMTFGIIGGNLWIIQKNLPYADPESGLGSGNLQGFQSGVMPTTRTISFNVKVKF</sequence>
<evidence type="ECO:0000256" key="12">
    <source>
        <dbReference type="SAM" id="SignalP"/>
    </source>
</evidence>
<feature type="signal peptide" evidence="12">
    <location>
        <begin position="1"/>
        <end position="21"/>
    </location>
</feature>
<keyword evidence="9 10" id="KW-0998">Cell outer membrane</keyword>
<organism evidence="15 16">
    <name type="scientific">Apibacter adventoris</name>
    <dbReference type="NCBI Taxonomy" id="1679466"/>
    <lineage>
        <taxon>Bacteria</taxon>
        <taxon>Pseudomonadati</taxon>
        <taxon>Bacteroidota</taxon>
        <taxon>Flavobacteriia</taxon>
        <taxon>Flavobacteriales</taxon>
        <taxon>Weeksellaceae</taxon>
        <taxon>Apibacter</taxon>
    </lineage>
</organism>
<evidence type="ECO:0000259" key="14">
    <source>
        <dbReference type="Pfam" id="PF07715"/>
    </source>
</evidence>
<dbReference type="SUPFAM" id="SSF49464">
    <property type="entry name" value="Carboxypeptidase regulatory domain-like"/>
    <property type="match status" value="1"/>
</dbReference>
<dbReference type="EMBL" id="PSZM01000001">
    <property type="protein sequence ID" value="PQL95284.1"/>
    <property type="molecule type" value="Genomic_DNA"/>
</dbReference>
<proteinExistence type="inferred from homology"/>
<dbReference type="PANTHER" id="PTHR30069:SF29">
    <property type="entry name" value="HEMOGLOBIN AND HEMOGLOBIN-HAPTOGLOBIN-BINDING PROTEIN 1-RELATED"/>
    <property type="match status" value="1"/>
</dbReference>
<keyword evidence="4 10" id="KW-0812">Transmembrane</keyword>
<protein>
    <submittedName>
        <fullName evidence="15">SusC/RagA family TonB-linked outer membrane protein</fullName>
    </submittedName>
</protein>
<evidence type="ECO:0000256" key="6">
    <source>
        <dbReference type="ARBA" id="ARBA00023077"/>
    </source>
</evidence>
<dbReference type="Pfam" id="PF07715">
    <property type="entry name" value="Plug"/>
    <property type="match status" value="1"/>
</dbReference>
<evidence type="ECO:0000256" key="5">
    <source>
        <dbReference type="ARBA" id="ARBA00022729"/>
    </source>
</evidence>
<evidence type="ECO:0000259" key="13">
    <source>
        <dbReference type="Pfam" id="PF00593"/>
    </source>
</evidence>
<dbReference type="PANTHER" id="PTHR30069">
    <property type="entry name" value="TONB-DEPENDENT OUTER MEMBRANE RECEPTOR"/>
    <property type="match status" value="1"/>
</dbReference>
<comment type="caution">
    <text evidence="15">The sequence shown here is derived from an EMBL/GenBank/DDBJ whole genome shotgun (WGS) entry which is preliminary data.</text>
</comment>
<dbReference type="InterPro" id="IPR039426">
    <property type="entry name" value="TonB-dep_rcpt-like"/>
</dbReference>
<keyword evidence="7 10" id="KW-0472">Membrane</keyword>
<dbReference type="InterPro" id="IPR036942">
    <property type="entry name" value="Beta-barrel_TonB_sf"/>
</dbReference>
<comment type="subcellular location">
    <subcellularLocation>
        <location evidence="1 10">Cell outer membrane</location>
        <topology evidence="1 10">Multi-pass membrane protein</topology>
    </subcellularLocation>
</comment>
<dbReference type="GO" id="GO:0009279">
    <property type="term" value="C:cell outer membrane"/>
    <property type="evidence" value="ECO:0007669"/>
    <property type="project" value="UniProtKB-SubCell"/>
</dbReference>
<comment type="similarity">
    <text evidence="10 11">Belongs to the TonB-dependent receptor family.</text>
</comment>
<evidence type="ECO:0000256" key="8">
    <source>
        <dbReference type="ARBA" id="ARBA00023170"/>
    </source>
</evidence>
<evidence type="ECO:0000256" key="4">
    <source>
        <dbReference type="ARBA" id="ARBA00022692"/>
    </source>
</evidence>
<keyword evidence="8" id="KW-0675">Receptor</keyword>
<evidence type="ECO:0000256" key="9">
    <source>
        <dbReference type="ARBA" id="ARBA00023237"/>
    </source>
</evidence>
<dbReference type="InterPro" id="IPR008969">
    <property type="entry name" value="CarboxyPept-like_regulatory"/>
</dbReference>
<keyword evidence="2 10" id="KW-0813">Transport</keyword>
<gene>
    <name evidence="15" type="ORF">C4S77_00350</name>
</gene>
<dbReference type="Gene3D" id="2.40.170.20">
    <property type="entry name" value="TonB-dependent receptor, beta-barrel domain"/>
    <property type="match status" value="1"/>
</dbReference>
<keyword evidence="6 11" id="KW-0798">TonB box</keyword>
<dbReference type="RefSeq" id="WP_105245230.1">
    <property type="nucleotide sequence ID" value="NZ_PSZM01000001.1"/>
</dbReference>
<dbReference type="InterPro" id="IPR037066">
    <property type="entry name" value="Plug_dom_sf"/>
</dbReference>
<dbReference type="Gene3D" id="2.170.130.10">
    <property type="entry name" value="TonB-dependent receptor, plug domain"/>
    <property type="match status" value="1"/>
</dbReference>
<feature type="domain" description="TonB-dependent receptor plug" evidence="14">
    <location>
        <begin position="119"/>
        <end position="244"/>
    </location>
</feature>
<dbReference type="OrthoDB" id="9768177at2"/>
<evidence type="ECO:0000256" key="7">
    <source>
        <dbReference type="ARBA" id="ARBA00023136"/>
    </source>
</evidence>
<dbReference type="GO" id="GO:0044718">
    <property type="term" value="P:siderophore transmembrane transport"/>
    <property type="evidence" value="ECO:0007669"/>
    <property type="project" value="TreeGrafter"/>
</dbReference>
<keyword evidence="16" id="KW-1185">Reference proteome</keyword>
<accession>A0A2S8AFX2</accession>
<feature type="chain" id="PRO_5015487344" evidence="12">
    <location>
        <begin position="22"/>
        <end position="1094"/>
    </location>
</feature>
<keyword evidence="3 10" id="KW-1134">Transmembrane beta strand</keyword>
<feature type="domain" description="TonB-dependent receptor-like beta-barrel" evidence="13">
    <location>
        <begin position="449"/>
        <end position="935"/>
    </location>
</feature>
<evidence type="ECO:0000256" key="11">
    <source>
        <dbReference type="RuleBase" id="RU003357"/>
    </source>
</evidence>
<evidence type="ECO:0000313" key="16">
    <source>
        <dbReference type="Proteomes" id="UP000238042"/>
    </source>
</evidence>
<evidence type="ECO:0000313" key="15">
    <source>
        <dbReference type="EMBL" id="PQL95284.1"/>
    </source>
</evidence>
<dbReference type="Pfam" id="PF00593">
    <property type="entry name" value="TonB_dep_Rec_b-barrel"/>
    <property type="match status" value="1"/>
</dbReference>
<dbReference type="InterPro" id="IPR023997">
    <property type="entry name" value="TonB-dep_OMP_SusC/RagA_CS"/>
</dbReference>
<name>A0A2S8AFX2_9FLAO</name>
<evidence type="ECO:0000256" key="10">
    <source>
        <dbReference type="PROSITE-ProRule" id="PRU01360"/>
    </source>
</evidence>
<dbReference type="InterPro" id="IPR023996">
    <property type="entry name" value="TonB-dep_OMP_SusC/RagA"/>
</dbReference>
<reference evidence="15 16" key="1">
    <citation type="submission" date="2018-02" db="EMBL/GenBank/DDBJ databases">
        <title>Genome sequences of Apibacter spp., gut symbionts of Asian honey bees.</title>
        <authorList>
            <person name="Kwong W.K."/>
            <person name="Steele M.I."/>
            <person name="Moran N.A."/>
        </authorList>
    </citation>
    <scope>NUCLEOTIDE SEQUENCE [LARGE SCALE GENOMIC DNA]</scope>
    <source>
        <strain evidence="16">wkB301</strain>
    </source>
</reference>
<dbReference type="Proteomes" id="UP000238042">
    <property type="component" value="Unassembled WGS sequence"/>
</dbReference>
<dbReference type="InterPro" id="IPR012910">
    <property type="entry name" value="Plug_dom"/>
</dbReference>
<keyword evidence="5 12" id="KW-0732">Signal</keyword>
<dbReference type="GO" id="GO:0015344">
    <property type="term" value="F:siderophore uptake transmembrane transporter activity"/>
    <property type="evidence" value="ECO:0007669"/>
    <property type="project" value="TreeGrafter"/>
</dbReference>
<dbReference type="InterPro" id="IPR000531">
    <property type="entry name" value="Beta-barrel_TonB"/>
</dbReference>
<evidence type="ECO:0000256" key="3">
    <source>
        <dbReference type="ARBA" id="ARBA00022452"/>
    </source>
</evidence>
<dbReference type="NCBIfam" id="TIGR04056">
    <property type="entry name" value="OMP_RagA_SusC"/>
    <property type="match status" value="1"/>
</dbReference>
<evidence type="ECO:0000256" key="2">
    <source>
        <dbReference type="ARBA" id="ARBA00022448"/>
    </source>
</evidence>
<evidence type="ECO:0000256" key="1">
    <source>
        <dbReference type="ARBA" id="ARBA00004571"/>
    </source>
</evidence>
<dbReference type="NCBIfam" id="TIGR04057">
    <property type="entry name" value="SusC_RagA_signa"/>
    <property type="match status" value="1"/>
</dbReference>
<dbReference type="AlphaFoldDB" id="A0A2S8AFX2"/>
<dbReference type="SUPFAM" id="SSF56935">
    <property type="entry name" value="Porins"/>
    <property type="match status" value="1"/>
</dbReference>
<dbReference type="PROSITE" id="PS52016">
    <property type="entry name" value="TONB_DEPENDENT_REC_3"/>
    <property type="match status" value="1"/>
</dbReference>